<protein>
    <submittedName>
        <fullName evidence="7">TYR_PHOSPHATASE_2 domain-containing protein</fullName>
    </submittedName>
</protein>
<reference evidence="7" key="1">
    <citation type="submission" date="2016-06" db="UniProtKB">
        <authorList>
            <consortium name="WormBaseParasite"/>
        </authorList>
    </citation>
    <scope>IDENTIFICATION</scope>
</reference>
<proteinExistence type="inferred from homology"/>
<dbReference type="WBParaSite" id="nOo.2.0.1.t09099-RA">
    <property type="protein sequence ID" value="nOo.2.0.1.t09099-RA"/>
    <property type="gene ID" value="nOo.2.0.1.g09099"/>
</dbReference>
<evidence type="ECO:0000256" key="3">
    <source>
        <dbReference type="ARBA" id="ARBA00022912"/>
    </source>
</evidence>
<keyword evidence="3" id="KW-0904">Protein phosphatase</keyword>
<name>A0A182ELV8_ONCOC</name>
<evidence type="ECO:0000256" key="2">
    <source>
        <dbReference type="ARBA" id="ARBA00022801"/>
    </source>
</evidence>
<dbReference type="InterPro" id="IPR020422">
    <property type="entry name" value="TYR_PHOSPHATASE_DUAL_dom"/>
</dbReference>
<dbReference type="GO" id="GO:0005737">
    <property type="term" value="C:cytoplasm"/>
    <property type="evidence" value="ECO:0007669"/>
    <property type="project" value="TreeGrafter"/>
</dbReference>
<evidence type="ECO:0000256" key="1">
    <source>
        <dbReference type="ARBA" id="ARBA00008601"/>
    </source>
</evidence>
<dbReference type="PANTHER" id="PTHR45961:SF9">
    <property type="entry name" value="DUAL SPECIFICITY PROTEIN PHOSPHATASE 14"/>
    <property type="match status" value="1"/>
</dbReference>
<dbReference type="STRING" id="42157.A0A182ELV8"/>
<feature type="domain" description="Tyrosine specific protein phosphatases" evidence="4">
    <location>
        <begin position="56"/>
        <end position="115"/>
    </location>
</feature>
<dbReference type="GO" id="GO:0004721">
    <property type="term" value="F:phosphoprotein phosphatase activity"/>
    <property type="evidence" value="ECO:0007669"/>
    <property type="project" value="UniProtKB-KW"/>
</dbReference>
<dbReference type="PANTHER" id="PTHR45961">
    <property type="entry name" value="IP21249P"/>
    <property type="match status" value="1"/>
</dbReference>
<keyword evidence="6" id="KW-1185">Reference proteome</keyword>
<comment type="similarity">
    <text evidence="1">Belongs to the protein-tyrosine phosphatase family. Non-receptor class dual specificity subfamily.</text>
</comment>
<dbReference type="InterPro" id="IPR029021">
    <property type="entry name" value="Prot-tyrosine_phosphatase-like"/>
</dbReference>
<dbReference type="InterPro" id="IPR016130">
    <property type="entry name" value="Tyr_Pase_AS"/>
</dbReference>
<dbReference type="InterPro" id="IPR000340">
    <property type="entry name" value="Dual-sp_phosphatase_cat-dom"/>
</dbReference>
<keyword evidence="2" id="KW-0378">Hydrolase</keyword>
<dbReference type="AlphaFoldDB" id="A0A182ELV8"/>
<dbReference type="InterPro" id="IPR052103">
    <property type="entry name" value="Dual_spec_Phospatases"/>
</dbReference>
<dbReference type="Gene3D" id="3.90.190.10">
    <property type="entry name" value="Protein tyrosine phosphatase superfamily"/>
    <property type="match status" value="1"/>
</dbReference>
<dbReference type="PROSITE" id="PS00383">
    <property type="entry name" value="TYR_PHOSPHATASE_1"/>
    <property type="match status" value="1"/>
</dbReference>
<dbReference type="Proteomes" id="UP000271087">
    <property type="component" value="Unassembled WGS sequence"/>
</dbReference>
<dbReference type="InterPro" id="IPR000387">
    <property type="entry name" value="Tyr_Pase_dom"/>
</dbReference>
<accession>A0A182ELV8</accession>
<organism evidence="7">
    <name type="scientific">Onchocerca ochengi</name>
    <name type="common">Filarial nematode worm</name>
    <dbReference type="NCBI Taxonomy" id="42157"/>
    <lineage>
        <taxon>Eukaryota</taxon>
        <taxon>Metazoa</taxon>
        <taxon>Ecdysozoa</taxon>
        <taxon>Nematoda</taxon>
        <taxon>Chromadorea</taxon>
        <taxon>Rhabditida</taxon>
        <taxon>Spirurina</taxon>
        <taxon>Spiruromorpha</taxon>
        <taxon>Filarioidea</taxon>
        <taxon>Onchocercidae</taxon>
        <taxon>Onchocerca</taxon>
    </lineage>
</organism>
<evidence type="ECO:0000313" key="6">
    <source>
        <dbReference type="Proteomes" id="UP000271087"/>
    </source>
</evidence>
<dbReference type="SUPFAM" id="SSF52799">
    <property type="entry name" value="(Phosphotyrosine protein) phosphatases II"/>
    <property type="match status" value="1"/>
</dbReference>
<dbReference type="SMART" id="SM00195">
    <property type="entry name" value="DSPc"/>
    <property type="match status" value="1"/>
</dbReference>
<dbReference type="Pfam" id="PF00782">
    <property type="entry name" value="DSPc"/>
    <property type="match status" value="1"/>
</dbReference>
<dbReference type="PROSITE" id="PS50056">
    <property type="entry name" value="TYR_PHOSPHATASE_2"/>
    <property type="match status" value="1"/>
</dbReference>
<sequence length="195" mass="22309">MSVFAFRVNSEYAKMTEIIPGLFICGVPNLRSLTNIQRTKLWIDDTPETNIYPHLDQQSDLIRTIIADGGKVLVHCVAGVSRSATICLAYLTKYHCRTLRDAYHLMSKKRSLHVKKMPASVRLIHDEMQEYALLPDVYLKEVISERSEDFTKCCSKTVCSKQRLDEKYERKSSLIKPKFHPVLESLPEMVEASAS</sequence>
<gene>
    <name evidence="5" type="ORF">NOO_LOCUS9099</name>
</gene>
<evidence type="ECO:0000313" key="5">
    <source>
        <dbReference type="EMBL" id="VDM92314.1"/>
    </source>
</evidence>
<evidence type="ECO:0000259" key="4">
    <source>
        <dbReference type="PROSITE" id="PS50056"/>
    </source>
</evidence>
<evidence type="ECO:0000313" key="7">
    <source>
        <dbReference type="WBParaSite" id="nOo.2.0.1.t09099-RA"/>
    </source>
</evidence>
<dbReference type="OrthoDB" id="285418at2759"/>
<reference evidence="5 6" key="2">
    <citation type="submission" date="2018-08" db="EMBL/GenBank/DDBJ databases">
        <authorList>
            <person name="Laetsch R D."/>
            <person name="Stevens L."/>
            <person name="Kumar S."/>
            <person name="Blaxter L. M."/>
        </authorList>
    </citation>
    <scope>NUCLEOTIDE SEQUENCE [LARGE SCALE GENOMIC DNA]</scope>
</reference>
<dbReference type="EMBL" id="UYRW01004202">
    <property type="protein sequence ID" value="VDM92314.1"/>
    <property type="molecule type" value="Genomic_DNA"/>
</dbReference>